<keyword evidence="1" id="KW-0812">Transmembrane</keyword>
<gene>
    <name evidence="2" type="ORF">PL336_06225</name>
</gene>
<dbReference type="EMBL" id="CP116423">
    <property type="protein sequence ID" value="WCE71428.1"/>
    <property type="molecule type" value="Genomic_DNA"/>
</dbReference>
<organism evidence="2 3">
    <name type="scientific">Sulfitobacter faviae</name>
    <dbReference type="NCBI Taxonomy" id="1775881"/>
    <lineage>
        <taxon>Bacteria</taxon>
        <taxon>Pseudomonadati</taxon>
        <taxon>Pseudomonadota</taxon>
        <taxon>Alphaproteobacteria</taxon>
        <taxon>Rhodobacterales</taxon>
        <taxon>Roseobacteraceae</taxon>
        <taxon>Sulfitobacter</taxon>
    </lineage>
</organism>
<dbReference type="AlphaFoldDB" id="A0AAX3LT41"/>
<protein>
    <recommendedName>
        <fullName evidence="4">Transmembrane protein (PGPGW)</fullName>
    </recommendedName>
</protein>
<sequence>MSRAERLKERFAPFFVWIQRRVPPGFRFALGLLLICGGILGFLPILGFWMLPLGLMVAAMDVRLFRRWRSLRRRRRAERP</sequence>
<keyword evidence="1" id="KW-1133">Transmembrane helix</keyword>
<dbReference type="Proteomes" id="UP001210770">
    <property type="component" value="Chromosome"/>
</dbReference>
<feature type="transmembrane region" description="Helical" evidence="1">
    <location>
        <begin position="25"/>
        <end position="43"/>
    </location>
</feature>
<evidence type="ECO:0000313" key="2">
    <source>
        <dbReference type="EMBL" id="WCE71428.1"/>
    </source>
</evidence>
<accession>A0AAX3LT41</accession>
<name>A0AAX3LT41_9RHOB</name>
<keyword evidence="1" id="KW-0472">Membrane</keyword>
<reference evidence="2" key="1">
    <citation type="submission" date="2023-01" db="EMBL/GenBank/DDBJ databases">
        <title>Comparative genomic analysis of cold water coral derived Sulfitobacter faviae: insights into their metabolism and habitat adaptation.</title>
        <authorList>
            <person name="Guo Y."/>
            <person name="Lin S."/>
            <person name="Huang Z."/>
            <person name="Tang K."/>
            <person name="Wang X."/>
        </authorList>
    </citation>
    <scope>NUCLEOTIDE SEQUENCE</scope>
    <source>
        <strain evidence="2">SCSIO W_1865</strain>
    </source>
</reference>
<dbReference type="RefSeq" id="WP_271689602.1">
    <property type="nucleotide sequence ID" value="NZ_CP116423.1"/>
</dbReference>
<evidence type="ECO:0000313" key="3">
    <source>
        <dbReference type="Proteomes" id="UP001210770"/>
    </source>
</evidence>
<evidence type="ECO:0000256" key="1">
    <source>
        <dbReference type="SAM" id="Phobius"/>
    </source>
</evidence>
<proteinExistence type="predicted"/>
<evidence type="ECO:0008006" key="4">
    <source>
        <dbReference type="Google" id="ProtNLM"/>
    </source>
</evidence>